<evidence type="ECO:0000313" key="3">
    <source>
        <dbReference type="Proteomes" id="UP000003835"/>
    </source>
</evidence>
<name>B4VMP3_9CYAN</name>
<dbReference type="InterPro" id="IPR039022">
    <property type="entry name" value="KaiB-like"/>
</dbReference>
<proteinExistence type="predicted"/>
<keyword evidence="3" id="KW-1185">Reference proteome</keyword>
<dbReference type="GO" id="GO:0048511">
    <property type="term" value="P:rhythmic process"/>
    <property type="evidence" value="ECO:0007669"/>
    <property type="project" value="InterPro"/>
</dbReference>
<dbReference type="HOGENOM" id="CLU_144073_1_1_3"/>
<dbReference type="InterPro" id="IPR011649">
    <property type="entry name" value="KaiB_domain"/>
</dbReference>
<sequence>MKKENLKSSTEAFEKALTQSNTTHYCLHLYISGTTLKSIRAIEMIKHICEDYLPERYTLEVIDIYQQPELVKQAQIFATPTLIKTLPLPLQRIIGDMSQTEKIMVGLDIVPKND</sequence>
<reference evidence="2 3" key="1">
    <citation type="submission" date="2008-07" db="EMBL/GenBank/DDBJ databases">
        <authorList>
            <person name="Tandeau de Marsac N."/>
            <person name="Ferriera S."/>
            <person name="Johnson J."/>
            <person name="Kravitz S."/>
            <person name="Beeson K."/>
            <person name="Sutton G."/>
            <person name="Rogers Y.-H."/>
            <person name="Friedman R."/>
            <person name="Frazier M."/>
            <person name="Venter J.C."/>
        </authorList>
    </citation>
    <scope>NUCLEOTIDE SEQUENCE [LARGE SCALE GENOMIC DNA]</scope>
    <source>
        <strain evidence="2 3">PCC 7420</strain>
    </source>
</reference>
<dbReference type="STRING" id="118168.MC7420_1714"/>
<accession>B4VMP3</accession>
<dbReference type="EMBL" id="DS989845">
    <property type="protein sequence ID" value="EDX76711.1"/>
    <property type="molecule type" value="Genomic_DNA"/>
</dbReference>
<dbReference type="eggNOG" id="COG4251">
    <property type="taxonomic scope" value="Bacteria"/>
</dbReference>
<dbReference type="SMART" id="SM01248">
    <property type="entry name" value="KaiB"/>
    <property type="match status" value="1"/>
</dbReference>
<evidence type="ECO:0000259" key="1">
    <source>
        <dbReference type="SMART" id="SM01248"/>
    </source>
</evidence>
<organism evidence="2 3">
    <name type="scientific">Coleofasciculus chthonoplastes PCC 7420</name>
    <dbReference type="NCBI Taxonomy" id="118168"/>
    <lineage>
        <taxon>Bacteria</taxon>
        <taxon>Bacillati</taxon>
        <taxon>Cyanobacteriota</taxon>
        <taxon>Cyanophyceae</taxon>
        <taxon>Coleofasciculales</taxon>
        <taxon>Coleofasciculaceae</taxon>
        <taxon>Coleofasciculus</taxon>
    </lineage>
</organism>
<evidence type="ECO:0000313" key="2">
    <source>
        <dbReference type="EMBL" id="EDX76711.1"/>
    </source>
</evidence>
<dbReference type="OrthoDB" id="5458519at2"/>
<dbReference type="SUPFAM" id="SSF52833">
    <property type="entry name" value="Thioredoxin-like"/>
    <property type="match status" value="1"/>
</dbReference>
<dbReference type="Pfam" id="PF07689">
    <property type="entry name" value="KaiB"/>
    <property type="match status" value="1"/>
</dbReference>
<dbReference type="PANTHER" id="PTHR41709:SF2">
    <property type="entry name" value="CIRCADIAN CLOCK PROTEIN KAIB2"/>
    <property type="match status" value="1"/>
</dbReference>
<dbReference type="PANTHER" id="PTHR41709">
    <property type="entry name" value="KAIB-LIKE PROTEIN 1"/>
    <property type="match status" value="1"/>
</dbReference>
<feature type="domain" description="KaiB" evidence="1">
    <location>
        <begin position="28"/>
        <end position="109"/>
    </location>
</feature>
<dbReference type="RefSeq" id="WP_006099669.1">
    <property type="nucleotide sequence ID" value="NZ_DS989845.1"/>
</dbReference>
<gene>
    <name evidence="2" type="ORF">MC7420_1714</name>
</gene>
<dbReference type="AlphaFoldDB" id="B4VMP3"/>
<protein>
    <recommendedName>
        <fullName evidence="1">KaiB domain-containing protein</fullName>
    </recommendedName>
</protein>
<dbReference type="InterPro" id="IPR036249">
    <property type="entry name" value="Thioredoxin-like_sf"/>
</dbReference>
<dbReference type="Proteomes" id="UP000003835">
    <property type="component" value="Unassembled WGS sequence"/>
</dbReference>
<dbReference type="CDD" id="cd02978">
    <property type="entry name" value="KaiB_like"/>
    <property type="match status" value="1"/>
</dbReference>
<dbReference type="Gene3D" id="3.40.30.10">
    <property type="entry name" value="Glutaredoxin"/>
    <property type="match status" value="1"/>
</dbReference>